<dbReference type="InterPro" id="IPR046496">
    <property type="entry name" value="DUF6589"/>
</dbReference>
<feature type="region of interest" description="Disordered" evidence="1">
    <location>
        <begin position="415"/>
        <end position="463"/>
    </location>
</feature>
<accession>A0AAV9ZZI9</accession>
<evidence type="ECO:0000256" key="1">
    <source>
        <dbReference type="SAM" id="MobiDB-lite"/>
    </source>
</evidence>
<feature type="compositionally biased region" description="Acidic residues" evidence="1">
    <location>
        <begin position="420"/>
        <end position="436"/>
    </location>
</feature>
<dbReference type="Pfam" id="PF20231">
    <property type="entry name" value="DUF6589"/>
    <property type="match status" value="1"/>
</dbReference>
<dbReference type="Proteomes" id="UP001362999">
    <property type="component" value="Unassembled WGS sequence"/>
</dbReference>
<name>A0AAV9ZZI9_9AGAR</name>
<evidence type="ECO:0000259" key="2">
    <source>
        <dbReference type="Pfam" id="PF20231"/>
    </source>
</evidence>
<reference evidence="3 4" key="1">
    <citation type="journal article" date="2024" name="J Genomics">
        <title>Draft genome sequencing and assembly of Favolaschia claudopus CIRM-BRFM 2984 isolated from oak limbs.</title>
        <authorList>
            <person name="Navarro D."/>
            <person name="Drula E."/>
            <person name="Chaduli D."/>
            <person name="Cazenave R."/>
            <person name="Ahrendt S."/>
            <person name="Wang J."/>
            <person name="Lipzen A."/>
            <person name="Daum C."/>
            <person name="Barry K."/>
            <person name="Grigoriev I.V."/>
            <person name="Favel A."/>
            <person name="Rosso M.N."/>
            <person name="Martin F."/>
        </authorList>
    </citation>
    <scope>NUCLEOTIDE SEQUENCE [LARGE SCALE GENOMIC DNA]</scope>
    <source>
        <strain evidence="3 4">CIRM-BRFM 2984</strain>
    </source>
</reference>
<evidence type="ECO:0000313" key="4">
    <source>
        <dbReference type="Proteomes" id="UP001362999"/>
    </source>
</evidence>
<proteinExistence type="predicted"/>
<feature type="region of interest" description="Disordered" evidence="1">
    <location>
        <begin position="144"/>
        <end position="170"/>
    </location>
</feature>
<protein>
    <recommendedName>
        <fullName evidence="2">DUF6589 domain-containing protein</fullName>
    </recommendedName>
</protein>
<dbReference type="AlphaFoldDB" id="A0AAV9ZZI9"/>
<organism evidence="3 4">
    <name type="scientific">Favolaschia claudopus</name>
    <dbReference type="NCBI Taxonomy" id="2862362"/>
    <lineage>
        <taxon>Eukaryota</taxon>
        <taxon>Fungi</taxon>
        <taxon>Dikarya</taxon>
        <taxon>Basidiomycota</taxon>
        <taxon>Agaricomycotina</taxon>
        <taxon>Agaricomycetes</taxon>
        <taxon>Agaricomycetidae</taxon>
        <taxon>Agaricales</taxon>
        <taxon>Marasmiineae</taxon>
        <taxon>Mycenaceae</taxon>
        <taxon>Favolaschia</taxon>
    </lineage>
</organism>
<evidence type="ECO:0000313" key="3">
    <source>
        <dbReference type="EMBL" id="KAK6996368.1"/>
    </source>
</evidence>
<feature type="compositionally biased region" description="Basic and acidic residues" evidence="1">
    <location>
        <begin position="445"/>
        <end position="463"/>
    </location>
</feature>
<dbReference type="EMBL" id="JAWWNJ010000098">
    <property type="protein sequence ID" value="KAK6996368.1"/>
    <property type="molecule type" value="Genomic_DNA"/>
</dbReference>
<sequence length="463" mass="53234">MNRGLPANRAKRPSNLKKVDFFPTSRSMILFLEARVLDCWRISFDAEDILEHFSKPMVNPPDLNLLWAQARKLVTRYASQRAYDQALNKDFFDSLRLRGSDSASPDMRIPPGSPWVPPTRSHTRQNDASEIEVEDVEGVIVSDEHGEEAEVFSESEDEGGKKKRQKRSAVDVEDEGFEGDLVLANEILFLRDMGWWIIANHAVPDGEIGRIWEIMKEDYNKRLEEMVQHKGGDFNDDFYRRTLAPNVMEFLRMKVNIESAFELIHRGKTHGAPHLRNEFQQLLRMHKEDELHLFQSGRTLGHASINYFARGYEKLEDGRIQKFIHDSTAYSDITKDVLSGEEHDFWDVNMQDRVTAMLAAHDAEDAANSDHEMGSEMGSDDVEEGKVDDAVVTVINFSDDEVDGEEEEELLLRQDASVELQDEEENEELSEMEEEAMDKFTTANRQEEEHTALRERKPEVVDA</sequence>
<feature type="compositionally biased region" description="Acidic residues" evidence="1">
    <location>
        <begin position="145"/>
        <end position="157"/>
    </location>
</feature>
<keyword evidence="4" id="KW-1185">Reference proteome</keyword>
<feature type="domain" description="DUF6589" evidence="2">
    <location>
        <begin position="10"/>
        <end position="216"/>
    </location>
</feature>
<comment type="caution">
    <text evidence="3">The sequence shown here is derived from an EMBL/GenBank/DDBJ whole genome shotgun (WGS) entry which is preliminary data.</text>
</comment>
<feature type="region of interest" description="Disordered" evidence="1">
    <location>
        <begin position="102"/>
        <end position="129"/>
    </location>
</feature>
<gene>
    <name evidence="3" type="ORF">R3P38DRAFT_3329616</name>
</gene>